<gene>
    <name evidence="3" type="primary">CNPV218</name>
</gene>
<feature type="coiled-coil region" evidence="1">
    <location>
        <begin position="130"/>
        <end position="205"/>
    </location>
</feature>
<reference evidence="3 4" key="1">
    <citation type="journal article" date="2004" name="J. Virol.">
        <title>The genome of canarypox virus.</title>
        <authorList>
            <person name="Tulman E.R."/>
            <person name="Afonso C.L."/>
            <person name="Lu Z."/>
            <person name="Zsak L."/>
            <person name="Kutish G.F."/>
            <person name="Rock D.L."/>
        </authorList>
    </citation>
    <scope>NUCLEOTIDE SEQUENCE [LARGE SCALE GENOMIC DNA]</scope>
    <source>
        <strain evidence="3">ATCC VR-111</strain>
    </source>
</reference>
<keyword evidence="1" id="KW-0175">Coiled coil</keyword>
<dbReference type="Proteomes" id="UP000168164">
    <property type="component" value="Segment"/>
</dbReference>
<dbReference type="SMART" id="SM01252">
    <property type="entry name" value="KilA-N"/>
    <property type="match status" value="1"/>
</dbReference>
<sequence>MDLSVIVTDHIDDRFSWVRYDDFEIIVMKENGYVNATKLCILGNRRLSDWLNMESTKELIREAEYVNRNWKAKSFYTDDIKGVILDIESEDYVYEVSGCYIHQDLISHITSWISPLFSLKVSKIMNYYTMSKYERELRDKEDINKEFLKLLKGLYKKHDNDIVKLKERYREQRKNIKRLETKYDNEIEELKLRNVNTECKEIRQDSLQGRQDSLQGRQDSLQGSNRLFFNEEELVTCTSTQSDLFTNDEEQYDVGSSKEPVKQRKASPLHELLTEGEGRTQSVLFTDGEEIIDKELKVNATQDIGICNSHENFTSSESSSSSINSIQIIENKTDTHEKLSSRRETSQRSEFLTEGEEIVTVTSSQKTLVKIPNAAVHNGTCEIIQSKDSKSLEKNSLDAKNTQSIADKLRRFRFEGSSRSAKCHASTTSERPSKYFS</sequence>
<organismHost>
    <name type="scientific">Serinus</name>
    <dbReference type="NCBI Taxonomy" id="9134"/>
</organismHost>
<protein>
    <submittedName>
        <fullName evidence="3">CNPV218 N1R/p28-like protein</fullName>
    </submittedName>
</protein>
<evidence type="ECO:0000256" key="2">
    <source>
        <dbReference type="SAM" id="MobiDB-lite"/>
    </source>
</evidence>
<dbReference type="PROSITE" id="PS51301">
    <property type="entry name" value="KILA_N"/>
    <property type="match status" value="1"/>
</dbReference>
<dbReference type="OrthoDB" id="8312at10239"/>
<dbReference type="EMBL" id="AY318871">
    <property type="protein sequence ID" value="AAR83564.1"/>
    <property type="molecule type" value="Genomic_DNA"/>
</dbReference>
<feature type="region of interest" description="Disordered" evidence="2">
    <location>
        <begin position="417"/>
        <end position="437"/>
    </location>
</feature>
<proteinExistence type="predicted"/>
<evidence type="ECO:0000256" key="1">
    <source>
        <dbReference type="SAM" id="Coils"/>
    </source>
</evidence>
<name>Q6VZC9_CNPV</name>
<dbReference type="Pfam" id="PF04383">
    <property type="entry name" value="KilA-N"/>
    <property type="match status" value="1"/>
</dbReference>
<dbReference type="KEGG" id="vg:2700111"/>
<dbReference type="GeneID" id="2700111"/>
<feature type="region of interest" description="Disordered" evidence="2">
    <location>
        <begin position="246"/>
        <end position="267"/>
    </location>
</feature>
<dbReference type="InterPro" id="IPR017880">
    <property type="entry name" value="KilA_N"/>
</dbReference>
<dbReference type="InterPro" id="IPR018004">
    <property type="entry name" value="KilA/APSES_HTH"/>
</dbReference>
<evidence type="ECO:0000313" key="3">
    <source>
        <dbReference type="EMBL" id="AAR83564.1"/>
    </source>
</evidence>
<keyword evidence="4" id="KW-1185">Reference proteome</keyword>
<organism evidence="3 4">
    <name type="scientific">Canarypox virus</name>
    <name type="common">CNPV</name>
    <dbReference type="NCBI Taxonomy" id="44088"/>
    <lineage>
        <taxon>Viruses</taxon>
        <taxon>Varidnaviria</taxon>
        <taxon>Bamfordvirae</taxon>
        <taxon>Nucleocytoviricota</taxon>
        <taxon>Pokkesviricetes</taxon>
        <taxon>Chitovirales</taxon>
        <taxon>Poxviridae</taxon>
        <taxon>Chordopoxvirinae</taxon>
        <taxon>Avipoxvirus</taxon>
        <taxon>Avipoxvirus canarypox</taxon>
    </lineage>
</organism>
<accession>Q6VZC9</accession>
<evidence type="ECO:0000313" key="4">
    <source>
        <dbReference type="Proteomes" id="UP000168164"/>
    </source>
</evidence>
<dbReference type="RefSeq" id="NP_955241.1">
    <property type="nucleotide sequence ID" value="NC_005309.1"/>
</dbReference>